<evidence type="ECO:0000313" key="2">
    <source>
        <dbReference type="EMBL" id="CAB1435568.1"/>
    </source>
</evidence>
<feature type="compositionally biased region" description="Basic residues" evidence="1">
    <location>
        <begin position="13"/>
        <end position="24"/>
    </location>
</feature>
<dbReference type="Proteomes" id="UP001153269">
    <property type="component" value="Unassembled WGS sequence"/>
</dbReference>
<proteinExistence type="predicted"/>
<protein>
    <submittedName>
        <fullName evidence="2">Uncharacterized protein</fullName>
    </submittedName>
</protein>
<evidence type="ECO:0000256" key="1">
    <source>
        <dbReference type="SAM" id="MobiDB-lite"/>
    </source>
</evidence>
<evidence type="ECO:0000313" key="3">
    <source>
        <dbReference type="Proteomes" id="UP001153269"/>
    </source>
</evidence>
<reference evidence="2" key="1">
    <citation type="submission" date="2020-03" db="EMBL/GenBank/DDBJ databases">
        <authorList>
            <person name="Weist P."/>
        </authorList>
    </citation>
    <scope>NUCLEOTIDE SEQUENCE</scope>
</reference>
<name>A0A9N7USJ9_PLEPL</name>
<dbReference type="EMBL" id="CADEAL010001780">
    <property type="protein sequence ID" value="CAB1435568.1"/>
    <property type="molecule type" value="Genomic_DNA"/>
</dbReference>
<accession>A0A9N7USJ9</accession>
<keyword evidence="3" id="KW-1185">Reference proteome</keyword>
<feature type="compositionally biased region" description="Basic and acidic residues" evidence="1">
    <location>
        <begin position="53"/>
        <end position="74"/>
    </location>
</feature>
<sequence length="74" mass="8527">MVSPWFPIPERRGHVRSGVRRPKRSQPEPVSGSKLLADLRLPSPADRTSQHHTIFDNDHTPSTEYNWRDQRANG</sequence>
<feature type="region of interest" description="Disordered" evidence="1">
    <location>
        <begin position="1"/>
        <end position="74"/>
    </location>
</feature>
<dbReference type="AlphaFoldDB" id="A0A9N7USJ9"/>
<organism evidence="2 3">
    <name type="scientific">Pleuronectes platessa</name>
    <name type="common">European plaice</name>
    <dbReference type="NCBI Taxonomy" id="8262"/>
    <lineage>
        <taxon>Eukaryota</taxon>
        <taxon>Metazoa</taxon>
        <taxon>Chordata</taxon>
        <taxon>Craniata</taxon>
        <taxon>Vertebrata</taxon>
        <taxon>Euteleostomi</taxon>
        <taxon>Actinopterygii</taxon>
        <taxon>Neopterygii</taxon>
        <taxon>Teleostei</taxon>
        <taxon>Neoteleostei</taxon>
        <taxon>Acanthomorphata</taxon>
        <taxon>Carangaria</taxon>
        <taxon>Pleuronectiformes</taxon>
        <taxon>Pleuronectoidei</taxon>
        <taxon>Pleuronectidae</taxon>
        <taxon>Pleuronectes</taxon>
    </lineage>
</organism>
<gene>
    <name evidence="2" type="ORF">PLEPLA_LOCUS23629</name>
</gene>
<comment type="caution">
    <text evidence="2">The sequence shown here is derived from an EMBL/GenBank/DDBJ whole genome shotgun (WGS) entry which is preliminary data.</text>
</comment>